<sequence>MLASHTRNPSCLKSSANWSPFVSDRRAGSIALLASQPAKRQLLAEVLEEFGYRVVFAGEPDGLDCEQLAAVDTEAWLLELADESDLAEWLLEYCPVPVLLGAGEIPENNSDEYPRWKLRLYNKLLPLLGRPAAGRAPTTLLHAPAAVRQHNARCVWVLAASLGGPAAVKNFLDHLPADLPVAFIYAQHIDARFEEQLPQILGRHNGWRIINCRQGANLHEGEVLVAPISQSLGFGTDGSLQLSATPWPGPYQPAIEVMLDEASNAFGPACGAIIFSGMGEDGVQACGRMRRQGMEVWTQSAHSAACAVMPQAVQLAGHSSRQGSPVELAGAMRHWLEQEWPVAL</sequence>
<evidence type="ECO:0000313" key="6">
    <source>
        <dbReference type="EMBL" id="HDZ56861.1"/>
    </source>
</evidence>
<reference evidence="6" key="1">
    <citation type="journal article" date="2020" name="mSystems">
        <title>Genome- and Community-Level Interaction Insights into Carbon Utilization and Element Cycling Functions of Hydrothermarchaeota in Hydrothermal Sediment.</title>
        <authorList>
            <person name="Zhou Z."/>
            <person name="Liu Y."/>
            <person name="Xu W."/>
            <person name="Pan J."/>
            <person name="Luo Z.H."/>
            <person name="Li M."/>
        </authorList>
    </citation>
    <scope>NUCLEOTIDE SEQUENCE [LARGE SCALE GENOMIC DNA]</scope>
    <source>
        <strain evidence="6">HyVt-324</strain>
    </source>
</reference>
<feature type="active site" evidence="4">
    <location>
        <position position="161"/>
    </location>
</feature>
<accession>A0A7V1BP50</accession>
<protein>
    <recommendedName>
        <fullName evidence="2">protein-glutamate methylesterase</fullName>
        <ecNumber evidence="2">3.1.1.61</ecNumber>
    </recommendedName>
</protein>
<dbReference type="PROSITE" id="PS50122">
    <property type="entry name" value="CHEB"/>
    <property type="match status" value="1"/>
</dbReference>
<dbReference type="GO" id="GO:0006935">
    <property type="term" value="P:chemotaxis"/>
    <property type="evidence" value="ECO:0007669"/>
    <property type="project" value="UniProtKB-UniRule"/>
</dbReference>
<feature type="domain" description="CheB-type methylesterase" evidence="5">
    <location>
        <begin position="149"/>
        <end position="339"/>
    </location>
</feature>
<dbReference type="EMBL" id="DRFO01000023">
    <property type="protein sequence ID" value="HDZ56861.1"/>
    <property type="molecule type" value="Genomic_DNA"/>
</dbReference>
<dbReference type="GO" id="GO:0000156">
    <property type="term" value="F:phosphorelay response regulator activity"/>
    <property type="evidence" value="ECO:0007669"/>
    <property type="project" value="InterPro"/>
</dbReference>
<evidence type="ECO:0000256" key="1">
    <source>
        <dbReference type="ARBA" id="ARBA00022801"/>
    </source>
</evidence>
<evidence type="ECO:0000256" key="3">
    <source>
        <dbReference type="ARBA" id="ARBA00048267"/>
    </source>
</evidence>
<dbReference type="GO" id="GO:0005737">
    <property type="term" value="C:cytoplasm"/>
    <property type="evidence" value="ECO:0007669"/>
    <property type="project" value="InterPro"/>
</dbReference>
<dbReference type="EC" id="3.1.1.61" evidence="2"/>
<feature type="active site" evidence="4">
    <location>
        <position position="281"/>
    </location>
</feature>
<name>A0A7V1BP50_9GAMM</name>
<dbReference type="InterPro" id="IPR035909">
    <property type="entry name" value="CheB_C"/>
</dbReference>
<keyword evidence="1 4" id="KW-0378">Hydrolase</keyword>
<dbReference type="SUPFAM" id="SSF52738">
    <property type="entry name" value="Methylesterase CheB, C-terminal domain"/>
    <property type="match status" value="1"/>
</dbReference>
<proteinExistence type="predicted"/>
<feature type="active site" evidence="4">
    <location>
        <position position="188"/>
    </location>
</feature>
<organism evidence="6">
    <name type="scientific">Halopseudomonas xinjiangensis</name>
    <dbReference type="NCBI Taxonomy" id="487184"/>
    <lineage>
        <taxon>Bacteria</taxon>
        <taxon>Pseudomonadati</taxon>
        <taxon>Pseudomonadota</taxon>
        <taxon>Gammaproteobacteria</taxon>
        <taxon>Pseudomonadales</taxon>
        <taxon>Pseudomonadaceae</taxon>
        <taxon>Halopseudomonas</taxon>
    </lineage>
</organism>
<evidence type="ECO:0000256" key="4">
    <source>
        <dbReference type="PROSITE-ProRule" id="PRU00050"/>
    </source>
</evidence>
<dbReference type="PANTHER" id="PTHR42872:SF6">
    <property type="entry name" value="PROTEIN-GLUTAMATE METHYLESTERASE_PROTEIN-GLUTAMINE GLUTAMINASE"/>
    <property type="match status" value="1"/>
</dbReference>
<evidence type="ECO:0000259" key="5">
    <source>
        <dbReference type="PROSITE" id="PS50122"/>
    </source>
</evidence>
<keyword evidence="4" id="KW-0145">Chemotaxis</keyword>
<dbReference type="GO" id="GO:0008984">
    <property type="term" value="F:protein-glutamate methylesterase activity"/>
    <property type="evidence" value="ECO:0007669"/>
    <property type="project" value="UniProtKB-EC"/>
</dbReference>
<dbReference type="Proteomes" id="UP000885703">
    <property type="component" value="Unassembled WGS sequence"/>
</dbReference>
<dbReference type="Pfam" id="PF01339">
    <property type="entry name" value="CheB_methylest"/>
    <property type="match status" value="1"/>
</dbReference>
<dbReference type="AlphaFoldDB" id="A0A7V1BP50"/>
<dbReference type="InterPro" id="IPR000673">
    <property type="entry name" value="Sig_transdc_resp-reg_Me-estase"/>
</dbReference>
<comment type="caution">
    <text evidence="6">The sequence shown here is derived from an EMBL/GenBank/DDBJ whole genome shotgun (WGS) entry which is preliminary data.</text>
</comment>
<gene>
    <name evidence="6" type="ORF">ENH64_10375</name>
</gene>
<comment type="catalytic activity">
    <reaction evidence="3">
        <text>[protein]-L-glutamate 5-O-methyl ester + H2O = L-glutamyl-[protein] + methanol + H(+)</text>
        <dbReference type="Rhea" id="RHEA:23236"/>
        <dbReference type="Rhea" id="RHEA-COMP:10208"/>
        <dbReference type="Rhea" id="RHEA-COMP:10311"/>
        <dbReference type="ChEBI" id="CHEBI:15377"/>
        <dbReference type="ChEBI" id="CHEBI:15378"/>
        <dbReference type="ChEBI" id="CHEBI:17790"/>
        <dbReference type="ChEBI" id="CHEBI:29973"/>
        <dbReference type="ChEBI" id="CHEBI:82795"/>
        <dbReference type="EC" id="3.1.1.61"/>
    </reaction>
</comment>
<dbReference type="Gene3D" id="3.40.50.180">
    <property type="entry name" value="Methylesterase CheB, C-terminal domain"/>
    <property type="match status" value="1"/>
</dbReference>
<dbReference type="PANTHER" id="PTHR42872">
    <property type="entry name" value="PROTEIN-GLUTAMATE METHYLESTERASE/PROTEIN-GLUTAMINE GLUTAMINASE"/>
    <property type="match status" value="1"/>
</dbReference>
<evidence type="ECO:0000256" key="2">
    <source>
        <dbReference type="ARBA" id="ARBA00039140"/>
    </source>
</evidence>